<dbReference type="Gene3D" id="3.40.50.300">
    <property type="entry name" value="P-loop containing nucleotide triphosphate hydrolases"/>
    <property type="match status" value="1"/>
</dbReference>
<feature type="compositionally biased region" description="Gly residues" evidence="1">
    <location>
        <begin position="80"/>
        <end position="89"/>
    </location>
</feature>
<dbReference type="SUPFAM" id="SSF52540">
    <property type="entry name" value="P-loop containing nucleoside triphosphate hydrolases"/>
    <property type="match status" value="1"/>
</dbReference>
<evidence type="ECO:0000313" key="2">
    <source>
        <dbReference type="EMBL" id="KAG5186522.1"/>
    </source>
</evidence>
<dbReference type="EMBL" id="JAFCMP010000112">
    <property type="protein sequence ID" value="KAG5186522.1"/>
    <property type="molecule type" value="Genomic_DNA"/>
</dbReference>
<dbReference type="Proteomes" id="UP000664859">
    <property type="component" value="Unassembled WGS sequence"/>
</dbReference>
<dbReference type="GO" id="GO:0006044">
    <property type="term" value="P:N-acetylglucosamine metabolic process"/>
    <property type="evidence" value="ECO:0007669"/>
    <property type="project" value="TreeGrafter"/>
</dbReference>
<dbReference type="GO" id="GO:0001517">
    <property type="term" value="F:N-acetylglucosamine 6-O-sulfotransferase activity"/>
    <property type="evidence" value="ECO:0007669"/>
    <property type="project" value="TreeGrafter"/>
</dbReference>
<feature type="compositionally biased region" description="Low complexity" evidence="1">
    <location>
        <begin position="141"/>
        <end position="150"/>
    </location>
</feature>
<feature type="compositionally biased region" description="Gly residues" evidence="1">
    <location>
        <begin position="204"/>
        <end position="216"/>
    </location>
</feature>
<keyword evidence="3" id="KW-1185">Reference proteome</keyword>
<feature type="compositionally biased region" description="Gly residues" evidence="1">
    <location>
        <begin position="128"/>
        <end position="140"/>
    </location>
</feature>
<dbReference type="AlphaFoldDB" id="A0A836CHU1"/>
<feature type="compositionally biased region" description="Low complexity" evidence="1">
    <location>
        <begin position="348"/>
        <end position="361"/>
    </location>
</feature>
<reference evidence="2" key="1">
    <citation type="submission" date="2021-02" db="EMBL/GenBank/DDBJ databases">
        <title>First Annotated Genome of the Yellow-green Alga Tribonema minus.</title>
        <authorList>
            <person name="Mahan K.M."/>
        </authorList>
    </citation>
    <scope>NUCLEOTIDE SEQUENCE</scope>
    <source>
        <strain evidence="2">UTEX B ZZ1240</strain>
    </source>
</reference>
<dbReference type="GO" id="GO:0006790">
    <property type="term" value="P:sulfur compound metabolic process"/>
    <property type="evidence" value="ECO:0007669"/>
    <property type="project" value="TreeGrafter"/>
</dbReference>
<feature type="region of interest" description="Disordered" evidence="1">
    <location>
        <begin position="339"/>
        <end position="363"/>
    </location>
</feature>
<organism evidence="2 3">
    <name type="scientific">Tribonema minus</name>
    <dbReference type="NCBI Taxonomy" id="303371"/>
    <lineage>
        <taxon>Eukaryota</taxon>
        <taxon>Sar</taxon>
        <taxon>Stramenopiles</taxon>
        <taxon>Ochrophyta</taxon>
        <taxon>PX clade</taxon>
        <taxon>Xanthophyceae</taxon>
        <taxon>Tribonematales</taxon>
        <taxon>Tribonemataceae</taxon>
        <taxon>Tribonema</taxon>
    </lineage>
</organism>
<protein>
    <submittedName>
        <fullName evidence="2">Uncharacterized protein</fullName>
    </submittedName>
</protein>
<dbReference type="InterPro" id="IPR027417">
    <property type="entry name" value="P-loop_NTPase"/>
</dbReference>
<evidence type="ECO:0000256" key="1">
    <source>
        <dbReference type="SAM" id="MobiDB-lite"/>
    </source>
</evidence>
<accession>A0A836CHU1</accession>
<sequence length="1122" mass="116872">MESYDSHHMLTTAKMQGTPAAVQPACHAALWKLRYTSPSRAHVRTRLPGTLQELHAESPALAARLAAAAQQELDARHGARGGGGGGGSGMEAQGGRPAKQARRQLVPEADAHQAQQRPADSNDSSSSGGSGAWEGGGGGAAAREAAAPEACLTKRQRQHIRKALERRRKALQALLQQPRGGAGGGAAQADGAMGDEGNDDGGSSAAGGGSASGGGRRTVADLPHHDWRDLCASLILKPTAELDHMERVILDKVPDIVRLERQCGIVWSGAAAGAVGAAAAAPRAAARAAEPHAAADDAAAAAAAAPTRRAAMSRSQLMQLVQAVVVRRMALVKCISERGDTAHGTGGPQRSASRSGAARGVYGSGGGAAAAPDRLDAGVSHGDWRAFGAPFLSQAADDGARAAWKPRDFRLYNDMQALAELEEQCGVGARLPFEVKVPMSKSRKEKMRPQDKRAARRLGVRAACLAALATCALVIAYVHCPNLADLAMPDATANSAPATSASHNVASHSLEEPGRDEEQLAISTKRKRVIITGEGRSGSSLVGSLFKTEEWSYVFEPLKSRFYDPPVVNGTVPGGSAGAPRVSADELAARPRCARPLNYLCTAAKTAAVLEELACVRTARPAALLALEVDAATEDAARAAAARAAERRRARAAAAEEAKRVAAAAATLGMTPDAYRRSMEQTAVTLRKGPGAAALAAIERRRQAQEAQARVARERGPALSSGHRVGHDYASEGAAALALASGLYNGTAAATAAIEAALGVSAEAAAATAAAAAAAAAAASMAAGGGGRDCEAKKGIAVKLIRMVGRLGEMLEMARAVGQMPDLVIHLIRDPRAVLASRYSVGWGYPGNRGYRSTLDWATNLCGGTMADATAGAAHPEYMVLRYEDMAQGAEWQAEGLYDRLGMEMPAGVREMMRESDGCESGTEEERAHCLEARANKTVTTKYSTAPRDFTAQNAKWRDALARHEVKAVETGCREVFERFYPDAELLTRRKFTLHSFSAAAAAVLPQRRRGPPTRPVVAGAHSRCRRCCHERARLPRTSSRPAAQTLCNRALPRSQPHAPPLLAAAAPPLLAAASRGSATSSAPQLGHSSRCLVASSTGAQPAARPPYAAEGLRTSAPLLHA</sequence>
<evidence type="ECO:0000313" key="3">
    <source>
        <dbReference type="Proteomes" id="UP000664859"/>
    </source>
</evidence>
<feature type="compositionally biased region" description="Polar residues" evidence="1">
    <location>
        <begin position="113"/>
        <end position="123"/>
    </location>
</feature>
<gene>
    <name evidence="2" type="ORF">JKP88DRAFT_346535</name>
</gene>
<name>A0A836CHU1_9STRA</name>
<feature type="region of interest" description="Disordered" evidence="1">
    <location>
        <begin position="174"/>
        <end position="220"/>
    </location>
</feature>
<dbReference type="PANTHER" id="PTHR10704:SF44">
    <property type="entry name" value="LD35051P-RELATED"/>
    <property type="match status" value="1"/>
</dbReference>
<feature type="compositionally biased region" description="Low complexity" evidence="1">
    <location>
        <begin position="493"/>
        <end position="502"/>
    </location>
</feature>
<feature type="region of interest" description="Disordered" evidence="1">
    <location>
        <begin position="1097"/>
        <end position="1122"/>
    </location>
</feature>
<proteinExistence type="predicted"/>
<dbReference type="OrthoDB" id="6138663at2759"/>
<feature type="region of interest" description="Disordered" evidence="1">
    <location>
        <begin position="493"/>
        <end position="517"/>
    </location>
</feature>
<dbReference type="PANTHER" id="PTHR10704">
    <property type="entry name" value="CARBOHYDRATE SULFOTRANSFERASE"/>
    <property type="match status" value="1"/>
</dbReference>
<comment type="caution">
    <text evidence="2">The sequence shown here is derived from an EMBL/GenBank/DDBJ whole genome shotgun (WGS) entry which is preliminary data.</text>
</comment>
<dbReference type="InterPro" id="IPR051135">
    <property type="entry name" value="Gal/GlcNAc/GalNAc_ST"/>
</dbReference>
<feature type="region of interest" description="Disordered" evidence="1">
    <location>
        <begin position="67"/>
        <end position="150"/>
    </location>
</feature>